<feature type="domain" description="Nudix hydrolase" evidence="12">
    <location>
        <begin position="2"/>
        <end position="132"/>
    </location>
</feature>
<comment type="cofactor">
    <cofactor evidence="1">
        <name>Mg(2+)</name>
        <dbReference type="ChEBI" id="CHEBI:18420"/>
    </cofactor>
</comment>
<accession>C0ETG2</accession>
<keyword evidence="4" id="KW-0235">DNA replication</keyword>
<evidence type="ECO:0000313" key="13">
    <source>
        <dbReference type="EMBL" id="EEG37445.1"/>
    </source>
</evidence>
<dbReference type="eggNOG" id="COG0494">
    <property type="taxonomic scope" value="Bacteria"/>
</dbReference>
<dbReference type="Proteomes" id="UP000003174">
    <property type="component" value="Unassembled WGS sequence"/>
</dbReference>
<reference evidence="13 14" key="2">
    <citation type="submission" date="2009-02" db="EMBL/GenBank/DDBJ databases">
        <title>Draft genome sequence of Eubacterium hallii (DSM 3353).</title>
        <authorList>
            <person name="Sudarsanam P."/>
            <person name="Ley R."/>
            <person name="Guruge J."/>
            <person name="Turnbaugh P.J."/>
            <person name="Mahowald M."/>
            <person name="Liep D."/>
            <person name="Gordon J."/>
        </authorList>
    </citation>
    <scope>NUCLEOTIDE SEQUENCE [LARGE SCALE GENOMIC DNA]</scope>
    <source>
        <strain evidence="13 14">DSM 3353</strain>
    </source>
</reference>
<evidence type="ECO:0000256" key="6">
    <source>
        <dbReference type="ARBA" id="ARBA00022763"/>
    </source>
</evidence>
<evidence type="ECO:0000256" key="8">
    <source>
        <dbReference type="ARBA" id="ARBA00022842"/>
    </source>
</evidence>
<evidence type="ECO:0000256" key="1">
    <source>
        <dbReference type="ARBA" id="ARBA00001946"/>
    </source>
</evidence>
<dbReference type="AlphaFoldDB" id="C0ETG2"/>
<evidence type="ECO:0000256" key="10">
    <source>
        <dbReference type="ARBA" id="ARBA00035861"/>
    </source>
</evidence>
<organism evidence="13 14">
    <name type="scientific">Anaerobutyricum hallii DSM 3353</name>
    <dbReference type="NCBI Taxonomy" id="411469"/>
    <lineage>
        <taxon>Bacteria</taxon>
        <taxon>Bacillati</taxon>
        <taxon>Bacillota</taxon>
        <taxon>Clostridia</taxon>
        <taxon>Lachnospirales</taxon>
        <taxon>Lachnospiraceae</taxon>
        <taxon>Anaerobutyricum</taxon>
    </lineage>
</organism>
<dbReference type="PANTHER" id="PTHR47707">
    <property type="entry name" value="8-OXO-DGTP DIPHOSPHATASE"/>
    <property type="match status" value="1"/>
</dbReference>
<evidence type="ECO:0000256" key="2">
    <source>
        <dbReference type="ARBA" id="ARBA00005582"/>
    </source>
</evidence>
<keyword evidence="5" id="KW-0479">Metal-binding</keyword>
<dbReference type="EMBL" id="ACEP01000037">
    <property type="protein sequence ID" value="EEG37445.1"/>
    <property type="molecule type" value="Genomic_DNA"/>
</dbReference>
<name>C0ETG2_9FIRM</name>
<reference evidence="13 14" key="1">
    <citation type="submission" date="2009-01" db="EMBL/GenBank/DDBJ databases">
        <authorList>
            <person name="Fulton L."/>
            <person name="Clifton S."/>
            <person name="Fulton B."/>
            <person name="Xu J."/>
            <person name="Minx P."/>
            <person name="Pepin K.H."/>
            <person name="Johnson M."/>
            <person name="Bhonagiri V."/>
            <person name="Nash W.E."/>
            <person name="Mardis E.R."/>
            <person name="Wilson R.K."/>
        </authorList>
    </citation>
    <scope>NUCLEOTIDE SEQUENCE [LARGE SCALE GENOMIC DNA]</scope>
    <source>
        <strain evidence="13 14">DSM 3353</strain>
    </source>
</reference>
<keyword evidence="7 13" id="KW-0378">Hydrolase</keyword>
<comment type="caution">
    <text evidence="13">The sequence shown here is derived from an EMBL/GenBank/DDBJ whole genome shotgun (WGS) entry which is preliminary data.</text>
</comment>
<evidence type="ECO:0000256" key="4">
    <source>
        <dbReference type="ARBA" id="ARBA00022705"/>
    </source>
</evidence>
<dbReference type="GO" id="GO:0044716">
    <property type="term" value="F:8-oxo-GDP phosphatase activity"/>
    <property type="evidence" value="ECO:0007669"/>
    <property type="project" value="TreeGrafter"/>
</dbReference>
<comment type="catalytic activity">
    <reaction evidence="10">
        <text>8-oxo-dGTP + H2O = 8-oxo-dGMP + diphosphate + H(+)</text>
        <dbReference type="Rhea" id="RHEA:31575"/>
        <dbReference type="ChEBI" id="CHEBI:15377"/>
        <dbReference type="ChEBI" id="CHEBI:15378"/>
        <dbReference type="ChEBI" id="CHEBI:33019"/>
        <dbReference type="ChEBI" id="CHEBI:63224"/>
        <dbReference type="ChEBI" id="CHEBI:77896"/>
        <dbReference type="EC" id="3.6.1.55"/>
    </reaction>
</comment>
<evidence type="ECO:0000256" key="9">
    <source>
        <dbReference type="ARBA" id="ARBA00023204"/>
    </source>
</evidence>
<dbReference type="GO" id="GO:0006260">
    <property type="term" value="P:DNA replication"/>
    <property type="evidence" value="ECO:0007669"/>
    <property type="project" value="UniProtKB-KW"/>
</dbReference>
<evidence type="ECO:0000256" key="3">
    <source>
        <dbReference type="ARBA" id="ARBA00022457"/>
    </source>
</evidence>
<dbReference type="GO" id="GO:0035539">
    <property type="term" value="F:8-oxo-7,8-dihydrodeoxyguanosine triphosphate pyrophosphatase activity"/>
    <property type="evidence" value="ECO:0007669"/>
    <property type="project" value="UniProtKB-EC"/>
</dbReference>
<dbReference type="GO" id="GO:0008413">
    <property type="term" value="F:8-oxo-7,8-dihydroguanosine triphosphate pyrophosphatase activity"/>
    <property type="evidence" value="ECO:0007669"/>
    <property type="project" value="TreeGrafter"/>
</dbReference>
<keyword evidence="3" id="KW-0515">Mutator protein</keyword>
<evidence type="ECO:0000256" key="11">
    <source>
        <dbReference type="ARBA" id="ARBA00038905"/>
    </source>
</evidence>
<dbReference type="GO" id="GO:0044715">
    <property type="term" value="F:8-oxo-dGDP phosphatase activity"/>
    <property type="evidence" value="ECO:0007669"/>
    <property type="project" value="TreeGrafter"/>
</dbReference>
<protein>
    <recommendedName>
        <fullName evidence="11">8-oxo-dGTP diphosphatase</fullName>
        <ecNumber evidence="11">3.6.1.55</ecNumber>
    </recommendedName>
</protein>
<dbReference type="GO" id="GO:0006281">
    <property type="term" value="P:DNA repair"/>
    <property type="evidence" value="ECO:0007669"/>
    <property type="project" value="UniProtKB-KW"/>
</dbReference>
<evidence type="ECO:0000313" key="14">
    <source>
        <dbReference type="Proteomes" id="UP000003174"/>
    </source>
</evidence>
<comment type="similarity">
    <text evidence="2">Belongs to the Nudix hydrolase family.</text>
</comment>
<keyword evidence="6" id="KW-0227">DNA damage</keyword>
<keyword evidence="8" id="KW-0460">Magnesium</keyword>
<evidence type="ECO:0000256" key="5">
    <source>
        <dbReference type="ARBA" id="ARBA00022723"/>
    </source>
</evidence>
<sequence length="494" mass="56871">MKIIRVVAAVICDSVKEKHKIFATARGYGEFKGQWEFPGGKIEEGETSEQALKRGIEEKLDIKIEVYDLIDTIECDYPNFRLSMECFWCETITGKLVLKEAESAKWLRKNELDSVQWLPANLTLIEKIRSEMIVNKELILTEETEKLEGEIVLDSKGNKTLKIHEGMTNIDFAGAVDRLAQYVNIAEIASTIEKGVEYVVQIPAQYQKQYEAGEYFINQNKTTGIEWPILMRKAENGQYRFVDDLPIKQQEFIEGNPFQDICNSYHNICMQQQMAQLSERVEETYQIVKMLERGQQDDRVAFIEAGRKEIMLALTLQDENDRNKQIWFGINNLLLGREQIGKAMVRRIEDFEPLPESRVVLFLNTLAHNNYQNKKDDEIENIQECYEMYLQATKMIAGAYAYKGEMAAVEQIFEDGISFFDSIDFGKLKSIELAHRGVDLDDMFYNHASQYVEIEKKQCVESGKSYNYVALEVTGDKLLEVLSDGGEVSKEKAE</sequence>
<dbReference type="SUPFAM" id="SSF55811">
    <property type="entry name" value="Nudix"/>
    <property type="match status" value="1"/>
</dbReference>
<keyword evidence="9" id="KW-0234">DNA repair</keyword>
<dbReference type="PANTHER" id="PTHR47707:SF1">
    <property type="entry name" value="NUDIX HYDROLASE FAMILY PROTEIN"/>
    <property type="match status" value="1"/>
</dbReference>
<dbReference type="CDD" id="cd03425">
    <property type="entry name" value="NUDIX_MutT_NudA_like"/>
    <property type="match status" value="1"/>
</dbReference>
<proteinExistence type="inferred from homology"/>
<dbReference type="Pfam" id="PF00293">
    <property type="entry name" value="NUDIX"/>
    <property type="match status" value="1"/>
</dbReference>
<dbReference type="GO" id="GO:0046872">
    <property type="term" value="F:metal ion binding"/>
    <property type="evidence" value="ECO:0007669"/>
    <property type="project" value="UniProtKB-KW"/>
</dbReference>
<dbReference type="InterPro" id="IPR000086">
    <property type="entry name" value="NUDIX_hydrolase_dom"/>
</dbReference>
<dbReference type="InterPro" id="IPR015797">
    <property type="entry name" value="NUDIX_hydrolase-like_dom_sf"/>
</dbReference>
<dbReference type="InterPro" id="IPR047127">
    <property type="entry name" value="MutT-like"/>
</dbReference>
<dbReference type="PROSITE" id="PS51462">
    <property type="entry name" value="NUDIX"/>
    <property type="match status" value="1"/>
</dbReference>
<dbReference type="EC" id="3.6.1.55" evidence="11"/>
<dbReference type="Gene3D" id="3.90.79.10">
    <property type="entry name" value="Nucleoside Triphosphate Pyrophosphohydrolase"/>
    <property type="match status" value="1"/>
</dbReference>
<evidence type="ECO:0000256" key="7">
    <source>
        <dbReference type="ARBA" id="ARBA00022801"/>
    </source>
</evidence>
<gene>
    <name evidence="13" type="ORF">EUBHAL_00693</name>
</gene>
<evidence type="ECO:0000259" key="12">
    <source>
        <dbReference type="PROSITE" id="PS51462"/>
    </source>
</evidence>